<dbReference type="SUPFAM" id="SSF49373">
    <property type="entry name" value="Invasin/intimin cell-adhesion fragments"/>
    <property type="match status" value="1"/>
</dbReference>
<reference evidence="2 3" key="1">
    <citation type="submission" date="2016-10" db="EMBL/GenBank/DDBJ databases">
        <title>Comparative genome analysis of multiple Pseudomonas spp. focuses on biocontrol and plant growth promoting traits.</title>
        <authorList>
            <person name="Tao X.-Y."/>
            <person name="Taylor C.G."/>
        </authorList>
    </citation>
    <scope>NUCLEOTIDE SEQUENCE [LARGE SCALE GENOMIC DNA]</scope>
    <source>
        <strain evidence="2 3">28B5</strain>
    </source>
</reference>
<dbReference type="InterPro" id="IPR018003">
    <property type="entry name" value="Insecticidal_toxin/plasmid_vir"/>
</dbReference>
<dbReference type="RefSeq" id="WP_123453665.1">
    <property type="nucleotide sequence ID" value="NZ_MOBX01000015.1"/>
</dbReference>
<accession>A0A423M7T6</accession>
<organism evidence="2 3">
    <name type="scientific">Pseudomonas fluorescens</name>
    <dbReference type="NCBI Taxonomy" id="294"/>
    <lineage>
        <taxon>Bacteria</taxon>
        <taxon>Pseudomonadati</taxon>
        <taxon>Pseudomonadota</taxon>
        <taxon>Gammaproteobacteria</taxon>
        <taxon>Pseudomonadales</taxon>
        <taxon>Pseudomonadaceae</taxon>
        <taxon>Pseudomonas</taxon>
    </lineage>
</organism>
<evidence type="ECO:0000313" key="2">
    <source>
        <dbReference type="EMBL" id="RON78214.1"/>
    </source>
</evidence>
<dbReference type="OrthoDB" id="9129814at2"/>
<keyword evidence="1" id="KW-0843">Virulence</keyword>
<evidence type="ECO:0008006" key="4">
    <source>
        <dbReference type="Google" id="ProtNLM"/>
    </source>
</evidence>
<comment type="caution">
    <text evidence="2">The sequence shown here is derived from an EMBL/GenBank/DDBJ whole genome shotgun (WGS) entry which is preliminary data.</text>
</comment>
<dbReference type="Pfam" id="PF03538">
    <property type="entry name" value="VRP1"/>
    <property type="match status" value="1"/>
</dbReference>
<proteinExistence type="predicted"/>
<evidence type="ECO:0000313" key="3">
    <source>
        <dbReference type="Proteomes" id="UP000285378"/>
    </source>
</evidence>
<dbReference type="Gene3D" id="2.60.40.10">
    <property type="entry name" value="Immunoglobulins"/>
    <property type="match status" value="1"/>
</dbReference>
<protein>
    <recommendedName>
        <fullName evidence="4">Virulence plasmid 28 protein</fullName>
    </recommendedName>
</protein>
<dbReference type="Proteomes" id="UP000285378">
    <property type="component" value="Unassembled WGS sequence"/>
</dbReference>
<dbReference type="InterPro" id="IPR008964">
    <property type="entry name" value="Invasin/intimin_cell_adhesion"/>
</dbReference>
<evidence type="ECO:0000256" key="1">
    <source>
        <dbReference type="ARBA" id="ARBA00023026"/>
    </source>
</evidence>
<dbReference type="AlphaFoldDB" id="A0A423M7T6"/>
<dbReference type="EMBL" id="MOBX01000015">
    <property type="protein sequence ID" value="RON78214.1"/>
    <property type="molecule type" value="Genomic_DNA"/>
</dbReference>
<dbReference type="InterPro" id="IPR013783">
    <property type="entry name" value="Ig-like_fold"/>
</dbReference>
<gene>
    <name evidence="2" type="ORF">BK670_23565</name>
</gene>
<name>A0A423M7T6_PSEFL</name>
<sequence length="1239" mass="137209">MTLSPRPPVQMFEQLFGEEQATMDAGLQQLKAYLSGGGSIFPLVRKGVPGLVREYALSEQDAQRFVYRTNALATYVRRRFLQRDPLAEHGADEVAQSSGLLSLVDGPQFERIFPQVLFEKLAPANALESSLGVVAYLIDLLLWIKERIEAVGDDSKIMLHDRRKDLKNLEVDFNAVFQSVSSVDIITRVLEDFIKANEPDTDVEDALIKTRYPNGLPYYQHWVTIDGIAQLHRRSTGDFDHAIDPSYPNFLATPSAVRPGRALTHASRLGPYQRELLTETAPGNDAAQWQDFYRVNFGTDPLSWMNLNQVRFFGERTKLDTLEIERLVSVGKFAPVRSPNVTFEPSEVPPDIENARSGSVYINANRHPGVSIVDRSSNIFNRLSISPGQPLGRDALNRMNRKVRLDNWMQLPSEQVDAVLAAAMRAEARGNPALAGQWLITDNVVHALGLFQLLKEGYECSAADFVVFLDNLSVYGQSEVPAQFDQVFNVLGNRQGEYSQPLKLDGGSFPVVPPPGATDLTISRLCAVLNIKPEIYQQLAAAVARAHNITGNAFTRSAPILSSFYRLVKLPRLLGIEPEVGVRLLHLLGGTDWVNGLAGIPVIAVQGDESADRLIAVDILTLITAMHACRQWCERSDLPVKWVVEHAEPLPTGHSVTERELAFFEEVRNLLPAAMLSDADLLAANVPAAGAASWLHFLSESVEWTPPDGDSESLPALVSTSGLVLAYEEMTADEYLIFARKRLAWAVDIALGKSWEDQRDTLVSAMLNVLLQATEQQVSVVKQKLAFYAGVDETLAVPVLNWVGTSVCDFLQLLLQRTGLLEEVSLQGRNTEKDPLIDLLADVRRRSAVVSTLQLNAAVLQEYLDYGYRDWLAQTDRHTFSLNTLYYLTTLTHAFGLGEQPEQTLLDYLREVAALPPSLSVHAKELAYQVSTIKLARFYAWSVQDVRECVTRMDPVRPIPRTLKQLDLLMRVRELSAETGMDALTVFLLGGLPETVADAVSKNQYAVAAELALLSRTTAQIPRVEVATDLKALVSITCVVTNDHLIANKPGEKATYTVTLKNAEGAPMEGVTIYWQASLGKLENGVTDKNGIRTFDYIPSGKMGTERPMYWLDQFEPWYAPPVNIEADFSSMQFPIPFRSPVPSGVVPAGQEVELYATMMDKYGNLGQGVLVNWTWMPMDVTRIPVAIVRPRQGYTDQEGLARVFVSSTTGGRFIFSLLGPDGGPQFGPITFEGDEVPE</sequence>